<gene>
    <name evidence="2" type="ORF">BC936DRAFT_145189</name>
</gene>
<evidence type="ECO:0000313" key="2">
    <source>
        <dbReference type="EMBL" id="RUP47905.1"/>
    </source>
</evidence>
<name>A0A433DAQ2_9FUNG</name>
<keyword evidence="1" id="KW-0732">Signal</keyword>
<comment type="caution">
    <text evidence="2">The sequence shown here is derived from an EMBL/GenBank/DDBJ whole genome shotgun (WGS) entry which is preliminary data.</text>
</comment>
<organism evidence="2 3">
    <name type="scientific">Jimgerdemannia flammicorona</name>
    <dbReference type="NCBI Taxonomy" id="994334"/>
    <lineage>
        <taxon>Eukaryota</taxon>
        <taxon>Fungi</taxon>
        <taxon>Fungi incertae sedis</taxon>
        <taxon>Mucoromycota</taxon>
        <taxon>Mucoromycotina</taxon>
        <taxon>Endogonomycetes</taxon>
        <taxon>Endogonales</taxon>
        <taxon>Endogonaceae</taxon>
        <taxon>Jimgerdemannia</taxon>
    </lineage>
</organism>
<proteinExistence type="predicted"/>
<reference evidence="2 3" key="1">
    <citation type="journal article" date="2018" name="New Phytol.">
        <title>Phylogenomics of Endogonaceae and evolution of mycorrhizas within Mucoromycota.</title>
        <authorList>
            <person name="Chang Y."/>
            <person name="Desiro A."/>
            <person name="Na H."/>
            <person name="Sandor L."/>
            <person name="Lipzen A."/>
            <person name="Clum A."/>
            <person name="Barry K."/>
            <person name="Grigoriev I.V."/>
            <person name="Martin F.M."/>
            <person name="Stajich J.E."/>
            <person name="Smith M.E."/>
            <person name="Bonito G."/>
            <person name="Spatafora J.W."/>
        </authorList>
    </citation>
    <scope>NUCLEOTIDE SEQUENCE [LARGE SCALE GENOMIC DNA]</scope>
    <source>
        <strain evidence="2 3">GMNB39</strain>
    </source>
</reference>
<feature type="chain" id="PRO_5019194237" evidence="1">
    <location>
        <begin position="22"/>
        <end position="111"/>
    </location>
</feature>
<evidence type="ECO:0000313" key="3">
    <source>
        <dbReference type="Proteomes" id="UP000268093"/>
    </source>
</evidence>
<accession>A0A433DAQ2</accession>
<keyword evidence="3" id="KW-1185">Reference proteome</keyword>
<evidence type="ECO:0000256" key="1">
    <source>
        <dbReference type="SAM" id="SignalP"/>
    </source>
</evidence>
<dbReference type="EMBL" id="RBNI01003971">
    <property type="protein sequence ID" value="RUP47905.1"/>
    <property type="molecule type" value="Genomic_DNA"/>
</dbReference>
<dbReference type="Proteomes" id="UP000268093">
    <property type="component" value="Unassembled WGS sequence"/>
</dbReference>
<sequence>MSPPTMPGIVLLPILVSHLPTAPTMTVLSTFPEAWIQICMDMDDMLIEFTAIDVLHIVESIRAVVVFNKAEPAWHLLVPIQPHDDMLDLAIFREQLIDLLLGGVEGQVANI</sequence>
<feature type="signal peptide" evidence="1">
    <location>
        <begin position="1"/>
        <end position="21"/>
    </location>
</feature>
<protein>
    <submittedName>
        <fullName evidence="2">Uncharacterized protein</fullName>
    </submittedName>
</protein>
<dbReference type="AlphaFoldDB" id="A0A433DAQ2"/>